<name>A0AAV0MK52_9ROSI</name>
<reference evidence="1" key="1">
    <citation type="submission" date="2022-08" db="EMBL/GenBank/DDBJ databases">
        <authorList>
            <person name="Gutierrez-Valencia J."/>
        </authorList>
    </citation>
    <scope>NUCLEOTIDE SEQUENCE</scope>
</reference>
<accession>A0AAV0MK52</accession>
<dbReference type="Proteomes" id="UP001154282">
    <property type="component" value="Unassembled WGS sequence"/>
</dbReference>
<dbReference type="EMBL" id="CAMGYJ010000007">
    <property type="protein sequence ID" value="CAI0446491.1"/>
    <property type="molecule type" value="Genomic_DNA"/>
</dbReference>
<dbReference type="AlphaFoldDB" id="A0AAV0MK52"/>
<proteinExistence type="predicted"/>
<keyword evidence="2" id="KW-1185">Reference proteome</keyword>
<sequence>MWIYVAGVQRSEMGAVLRELHQGSEPTGTLPEPTLSTWVKSVLTDFGSCSGLNPFTIHRV</sequence>
<evidence type="ECO:0000313" key="2">
    <source>
        <dbReference type="Proteomes" id="UP001154282"/>
    </source>
</evidence>
<gene>
    <name evidence="1" type="ORF">LITE_LOCUS29039</name>
</gene>
<evidence type="ECO:0000313" key="1">
    <source>
        <dbReference type="EMBL" id="CAI0446491.1"/>
    </source>
</evidence>
<comment type="caution">
    <text evidence="1">The sequence shown here is derived from an EMBL/GenBank/DDBJ whole genome shotgun (WGS) entry which is preliminary data.</text>
</comment>
<organism evidence="1 2">
    <name type="scientific">Linum tenue</name>
    <dbReference type="NCBI Taxonomy" id="586396"/>
    <lineage>
        <taxon>Eukaryota</taxon>
        <taxon>Viridiplantae</taxon>
        <taxon>Streptophyta</taxon>
        <taxon>Embryophyta</taxon>
        <taxon>Tracheophyta</taxon>
        <taxon>Spermatophyta</taxon>
        <taxon>Magnoliopsida</taxon>
        <taxon>eudicotyledons</taxon>
        <taxon>Gunneridae</taxon>
        <taxon>Pentapetalae</taxon>
        <taxon>rosids</taxon>
        <taxon>fabids</taxon>
        <taxon>Malpighiales</taxon>
        <taxon>Linaceae</taxon>
        <taxon>Linum</taxon>
    </lineage>
</organism>
<protein>
    <submittedName>
        <fullName evidence="1">Uncharacterized protein</fullName>
    </submittedName>
</protein>